<evidence type="ECO:0000313" key="2">
    <source>
        <dbReference type="Proteomes" id="UP000303581"/>
    </source>
</evidence>
<dbReference type="Gene3D" id="1.10.3210.10">
    <property type="entry name" value="Hypothetical protein af1432"/>
    <property type="match status" value="1"/>
</dbReference>
<dbReference type="AlphaFoldDB" id="A0A480B5U8"/>
<evidence type="ECO:0000313" key="1">
    <source>
        <dbReference type="EMBL" id="GCL68814.1"/>
    </source>
</evidence>
<dbReference type="Proteomes" id="UP000303581">
    <property type="component" value="Unassembled WGS sequence"/>
</dbReference>
<gene>
    <name evidence="1" type="primary">yfbR</name>
    <name evidence="1" type="ORF">PAGU1579_05830</name>
</gene>
<proteinExistence type="predicted"/>
<reference evidence="1 2" key="1">
    <citation type="submission" date="2019-03" db="EMBL/GenBank/DDBJ databases">
        <title>Draft genome sequences of two Veillonella tobetsuensis clinical isolates from intraoperative bronchial fluids of elderly patients with pulmonary carcinoma.</title>
        <authorList>
            <person name="Akiyama T."/>
        </authorList>
    </citation>
    <scope>NUCLEOTIDE SEQUENCE [LARGE SCALE GENOMIC DNA]</scope>
    <source>
        <strain evidence="1 2">PAGU 1579</strain>
    </source>
</reference>
<dbReference type="Pfam" id="PF12917">
    <property type="entry name" value="YfbR-like"/>
    <property type="match status" value="1"/>
</dbReference>
<sequence>MSSFFAFLKRMRFINRWSLMRNTETENIQEHSLEVAMVAHNLAALKNEYFGGNLDVNKVAVIAMYHEVSEIFTGDMPTPIKYFDPKLRSLYGEVETLAQEKMLSTLPKRLQAVYKPYIVDAETLPEWPIVKAADTLSAYMKCVNELHAGNDEFKEAHDTILAKLKALDMPEVDMFIEEYVPALSQSLDQLNYYKI</sequence>
<dbReference type="NCBIfam" id="NF003009">
    <property type="entry name" value="PRK03826.1"/>
    <property type="match status" value="1"/>
</dbReference>
<organism evidence="1 2">
    <name type="scientific">Veillonella tobetsuensis</name>
    <dbReference type="NCBI Taxonomy" id="1110546"/>
    <lineage>
        <taxon>Bacteria</taxon>
        <taxon>Bacillati</taxon>
        <taxon>Bacillota</taxon>
        <taxon>Negativicutes</taxon>
        <taxon>Veillonellales</taxon>
        <taxon>Veillonellaceae</taxon>
        <taxon>Veillonella</taxon>
    </lineage>
</organism>
<dbReference type="SUPFAM" id="SSF109604">
    <property type="entry name" value="HD-domain/PDEase-like"/>
    <property type="match status" value="1"/>
</dbReference>
<dbReference type="RefSeq" id="WP_137661706.1">
    <property type="nucleotide sequence ID" value="NZ_BJCR01000013.1"/>
</dbReference>
<comment type="caution">
    <text evidence="1">The sequence shown here is derived from an EMBL/GenBank/DDBJ whole genome shotgun (WGS) entry which is preliminary data.</text>
</comment>
<accession>A0A480B5U8</accession>
<dbReference type="EMBL" id="BJCR01000013">
    <property type="protein sequence ID" value="GCL68814.1"/>
    <property type="molecule type" value="Genomic_DNA"/>
</dbReference>
<keyword evidence="2" id="KW-1185">Reference proteome</keyword>
<name>A0A480B5U8_9FIRM</name>
<protein>
    <submittedName>
        <fullName evidence="1">5'-deoxynucleotidase YfbR</fullName>
    </submittedName>
</protein>